<protein>
    <submittedName>
        <fullName evidence="1">Uncharacterized protein</fullName>
    </submittedName>
</protein>
<comment type="caution">
    <text evidence="1">The sequence shown here is derived from an EMBL/GenBank/DDBJ whole genome shotgun (WGS) entry which is preliminary data.</text>
</comment>
<keyword evidence="2" id="KW-1185">Reference proteome</keyword>
<gene>
    <name evidence="1" type="ORF">N3K66_005825</name>
</gene>
<accession>A0ACC0UYY4</accession>
<name>A0ACC0UYY4_9HYPO</name>
<dbReference type="EMBL" id="CM047944">
    <property type="protein sequence ID" value="KAI9899364.1"/>
    <property type="molecule type" value="Genomic_DNA"/>
</dbReference>
<organism evidence="1 2">
    <name type="scientific">Trichothecium roseum</name>
    <dbReference type="NCBI Taxonomy" id="47278"/>
    <lineage>
        <taxon>Eukaryota</taxon>
        <taxon>Fungi</taxon>
        <taxon>Dikarya</taxon>
        <taxon>Ascomycota</taxon>
        <taxon>Pezizomycotina</taxon>
        <taxon>Sordariomycetes</taxon>
        <taxon>Hypocreomycetidae</taxon>
        <taxon>Hypocreales</taxon>
        <taxon>Hypocreales incertae sedis</taxon>
        <taxon>Trichothecium</taxon>
    </lineage>
</organism>
<dbReference type="Proteomes" id="UP001163324">
    <property type="component" value="Chromosome 5"/>
</dbReference>
<reference evidence="1" key="1">
    <citation type="submission" date="2022-10" db="EMBL/GenBank/DDBJ databases">
        <title>Complete Genome of Trichothecium roseum strain YXFP-22015, a Plant Pathogen Isolated from Citrus.</title>
        <authorList>
            <person name="Wang Y."/>
            <person name="Zhu L."/>
        </authorList>
    </citation>
    <scope>NUCLEOTIDE SEQUENCE</scope>
    <source>
        <strain evidence="1">YXFP-22015</strain>
    </source>
</reference>
<proteinExistence type="predicted"/>
<evidence type="ECO:0000313" key="1">
    <source>
        <dbReference type="EMBL" id="KAI9899364.1"/>
    </source>
</evidence>
<sequence>MSSSPAPGSFSLFPSPNTSKPPPVVRNQTPRGRRSGSIERRVPTPQGRRAATPLGDESSAVAVPTTASPPRNSPPRNRQPTPQQYAVRMSPEFETATGPAPRSFDPASRRQQAQAISEVTMPPRIDTNVAVQASVPPAVAQNQARDSMAKPPLTDIDTSQPEQPLRSIFPTYNPDVPLHQQNYAPAQIGPARIPPRAIVSRQSYRHRETPEDAEVTQSPMGSPRGGYDDPSQYPHNRQPRAVPSEPPPAPKTSTTEQLKTFWKSANGWRAASSEGGVYCLKLSQDKDAPVYTLSSATEPFYNVRLDPTSASAYVTVMRHDPNKPYKEPKPDGATSSASSSSGALSPRGKITDGKHWHEAMSTVLEEESRRHPPQDGLVSLLMPSAATKMATQKANDAHAVALAEMECARLVWDDDSRSHFLVHPALATPFCVTIDRCPAWSRVEYTLEHHESPRHLAKLTRDGSGGGWLEIDTTLAGHIEAFYVIDVAVTALLLVANIDEKNLPQGTAAAAFGPPPQPATILQPPPSLMTAADKAMNRFSMHTKGKKSKSSKSSKSPMHAFEVDVESQDGGSLGKHGKKVKEGIDKLPFALRVPLKIAKGMFKAFIWVLTIAFKCLRVMFTPCYRLVGSKY</sequence>
<evidence type="ECO:0000313" key="2">
    <source>
        <dbReference type="Proteomes" id="UP001163324"/>
    </source>
</evidence>